<accession>A0AAC9PSR6</accession>
<dbReference type="InterPro" id="IPR036388">
    <property type="entry name" value="WH-like_DNA-bd_sf"/>
</dbReference>
<dbReference type="Proteomes" id="UP000185511">
    <property type="component" value="Chromosome"/>
</dbReference>
<dbReference type="PROSITE" id="PS51782">
    <property type="entry name" value="LYSM"/>
    <property type="match status" value="1"/>
</dbReference>
<dbReference type="SMART" id="SM01043">
    <property type="entry name" value="BTAD"/>
    <property type="match status" value="1"/>
</dbReference>
<protein>
    <submittedName>
        <fullName evidence="6">DNA-binding transcriptional activator of the SARP family</fullName>
    </submittedName>
</protein>
<feature type="compositionally biased region" description="Basic and acidic residues" evidence="3">
    <location>
        <begin position="232"/>
        <end position="248"/>
    </location>
</feature>
<dbReference type="InterPro" id="IPR018392">
    <property type="entry name" value="LysM"/>
</dbReference>
<evidence type="ECO:0000256" key="4">
    <source>
        <dbReference type="SAM" id="Phobius"/>
    </source>
</evidence>
<feature type="transmembrane region" description="Helical" evidence="4">
    <location>
        <begin position="62"/>
        <end position="83"/>
    </location>
</feature>
<dbReference type="InterPro" id="IPR001867">
    <property type="entry name" value="OmpR/PhoB-type_DNA-bd"/>
</dbReference>
<dbReference type="SUPFAM" id="SSF48452">
    <property type="entry name" value="TPR-like"/>
    <property type="match status" value="1"/>
</dbReference>
<dbReference type="CDD" id="cd00118">
    <property type="entry name" value="LysM"/>
    <property type="match status" value="1"/>
</dbReference>
<dbReference type="InterPro" id="IPR011990">
    <property type="entry name" value="TPR-like_helical_dom_sf"/>
</dbReference>
<feature type="region of interest" description="Disordered" evidence="3">
    <location>
        <begin position="229"/>
        <end position="310"/>
    </location>
</feature>
<dbReference type="Gene3D" id="1.10.10.10">
    <property type="entry name" value="Winged helix-like DNA-binding domain superfamily/Winged helix DNA-binding domain"/>
    <property type="match status" value="1"/>
</dbReference>
<feature type="region of interest" description="Disordered" evidence="3">
    <location>
        <begin position="195"/>
        <end position="217"/>
    </location>
</feature>
<dbReference type="SUPFAM" id="SSF46894">
    <property type="entry name" value="C-terminal effector domain of the bipartite response regulators"/>
    <property type="match status" value="1"/>
</dbReference>
<dbReference type="PANTHER" id="PTHR35807">
    <property type="entry name" value="TRANSCRIPTIONAL REGULATOR REDD-RELATED"/>
    <property type="match status" value="1"/>
</dbReference>
<proteinExistence type="inferred from homology"/>
<feature type="compositionally biased region" description="Low complexity" evidence="3">
    <location>
        <begin position="633"/>
        <end position="661"/>
    </location>
</feature>
<feature type="transmembrane region" description="Helical" evidence="4">
    <location>
        <begin position="104"/>
        <end position="123"/>
    </location>
</feature>
<name>A0AAC9PSR6_9PSEU</name>
<dbReference type="InterPro" id="IPR036779">
    <property type="entry name" value="LysM_dom_sf"/>
</dbReference>
<evidence type="ECO:0000256" key="2">
    <source>
        <dbReference type="ARBA" id="ARBA00023125"/>
    </source>
</evidence>
<dbReference type="Gene3D" id="1.25.40.10">
    <property type="entry name" value="Tetratricopeptide repeat domain"/>
    <property type="match status" value="1"/>
</dbReference>
<comment type="similarity">
    <text evidence="1">Belongs to the AfsR/DnrI/RedD regulatory family.</text>
</comment>
<dbReference type="RefSeq" id="WP_075764764.1">
    <property type="nucleotide sequence ID" value="NZ_CP016076.1"/>
</dbReference>
<dbReference type="InterPro" id="IPR005158">
    <property type="entry name" value="BTAD"/>
</dbReference>
<keyword evidence="4" id="KW-1133">Transmembrane helix</keyword>
<sequence>MIRLGNELRRLLAATGALAALIALLCGVPWALVRYIGWPLPDRLPSLAEIPDMLLSPMTTGLLLDVLACLCWLAWGVFLLDVARSAVHAVGGVHRRPGRGGPRHTVAAVLVGVLIVAVLGGRAPPTSTPAAPVVAALHDDDLRGKPSVTLVGMQDAASSADEQARPTTVIVRAPQDGVHDSLWRIAQRTLGDGTRWPDIYALNEGTSQPGGRALTNPALIHPGQELLLPHHTASDHPRPDSHPPESPDHTPAPPPAPPSPPHLDAEPDRDRDSADSPLPPTAPPGIVPPPTDHPPEPSARDQPSAPPPAVFVGLGLAAAVSTALLLARRRHRRSYRPGSGRREVLPVAPVVYQLHLAHLRTDTPDDAAGSDLDKLFGGQEVALGSAAGQTHPPGDVHGTPLGMRDGHEIAVDLARTRGLGLIGVGAPAAARALLLTLLTDHAPQDVRQEPTRVLLAAPDLAALLDHHPGHRRHHGGLRVVSDLDAVLDEVDTEILRRLRSEPPPTGWPLLALLVRVPDRAVGRVQAALDNGGHLGIVGIILGSWPAGITASLTTDGIVSATNPGPGRRLLGTRMFRLTTESDATDLLALFHPADPDPETSWVDRCPEHDDPDDDSRLRDVDALEVTAPPPAALDPAPSSDADAAPESTSREPSTSTSAASDPAEETVVPLRLVVLGALRLHWRPDATDEQAGREILADLSPRQRELLVFLAVHPQGVSRELLVSTLWTAGPPRRPTNALNTALTRLRTTLGEATHGSITEVVVLRGDRYHLDPRSIDVDYWTFSEAVAARRVAATDRDRVDADRRILACYAGPLAEDLVGDWVEPVREAARRDALDAVAAMARATVAHDPEETLDLLENARTIDPHNDLLYRDIMRLQHRLDRPEAIARTLQLLTTRLAEIGETPSPETRDLAARLQHHRDTTPPDSIAEMTRTERVVHRAQRGDGTRESPL</sequence>
<keyword evidence="2 6" id="KW-0238">DNA-binding</keyword>
<feature type="compositionally biased region" description="Pro residues" evidence="3">
    <location>
        <begin position="277"/>
        <end position="292"/>
    </location>
</feature>
<dbReference type="GO" id="GO:0003677">
    <property type="term" value="F:DNA binding"/>
    <property type="evidence" value="ECO:0007669"/>
    <property type="project" value="UniProtKB-KW"/>
</dbReference>
<dbReference type="AlphaFoldDB" id="A0AAC9PSR6"/>
<dbReference type="InterPro" id="IPR016032">
    <property type="entry name" value="Sig_transdc_resp-reg_C-effctor"/>
</dbReference>
<feature type="compositionally biased region" description="Basic and acidic residues" evidence="3">
    <location>
        <begin position="604"/>
        <end position="621"/>
    </location>
</feature>
<evidence type="ECO:0000256" key="1">
    <source>
        <dbReference type="ARBA" id="ARBA00005820"/>
    </source>
</evidence>
<dbReference type="Pfam" id="PF03704">
    <property type="entry name" value="BTAD"/>
    <property type="match status" value="1"/>
</dbReference>
<feature type="transmembrane region" description="Helical" evidence="4">
    <location>
        <begin position="12"/>
        <end position="33"/>
    </location>
</feature>
<keyword evidence="4" id="KW-0472">Membrane</keyword>
<feature type="region of interest" description="Disordered" evidence="3">
    <location>
        <begin position="590"/>
        <end position="664"/>
    </location>
</feature>
<feature type="compositionally biased region" description="Basic and acidic residues" evidence="3">
    <location>
        <begin position="263"/>
        <end position="274"/>
    </location>
</feature>
<dbReference type="SMART" id="SM00862">
    <property type="entry name" value="Trans_reg_C"/>
    <property type="match status" value="1"/>
</dbReference>
<dbReference type="GO" id="GO:0006355">
    <property type="term" value="P:regulation of DNA-templated transcription"/>
    <property type="evidence" value="ECO:0007669"/>
    <property type="project" value="InterPro"/>
</dbReference>
<gene>
    <name evidence="6" type="ORF">UA74_16145</name>
</gene>
<feature type="domain" description="LysM" evidence="5">
    <location>
        <begin position="168"/>
        <end position="228"/>
    </location>
</feature>
<keyword evidence="4" id="KW-0812">Transmembrane</keyword>
<evidence type="ECO:0000256" key="3">
    <source>
        <dbReference type="SAM" id="MobiDB-lite"/>
    </source>
</evidence>
<dbReference type="EMBL" id="CP016076">
    <property type="protein sequence ID" value="APU15277.1"/>
    <property type="molecule type" value="Genomic_DNA"/>
</dbReference>
<dbReference type="KEGG" id="acad:UA74_16145"/>
<dbReference type="Gene3D" id="3.10.350.10">
    <property type="entry name" value="LysM domain"/>
    <property type="match status" value="1"/>
</dbReference>
<evidence type="ECO:0000313" key="7">
    <source>
        <dbReference type="Proteomes" id="UP000185511"/>
    </source>
</evidence>
<keyword evidence="7" id="KW-1185">Reference proteome</keyword>
<dbReference type="InterPro" id="IPR051677">
    <property type="entry name" value="AfsR-DnrI-RedD_regulator"/>
</dbReference>
<reference evidence="7" key="1">
    <citation type="submission" date="2016-06" db="EMBL/GenBank/DDBJ databases">
        <title>Complete genome sequence of Actinoalloteichus fjordicus DSM 46855 (=ADI127-17), type strain of the new species Actinoalloteichus fjordicus.</title>
        <authorList>
            <person name="Ruckert C."/>
            <person name="Nouioui I."/>
            <person name="Willmese J."/>
            <person name="van Wezel G."/>
            <person name="Klenk H.-P."/>
            <person name="Kalinowski J."/>
            <person name="Zotchev S.B."/>
        </authorList>
    </citation>
    <scope>NUCLEOTIDE SEQUENCE [LARGE SCALE GENOMIC DNA]</scope>
    <source>
        <strain evidence="7">ADI127-7</strain>
    </source>
</reference>
<organism evidence="6 7">
    <name type="scientific">Actinoalloteichus fjordicus</name>
    <dbReference type="NCBI Taxonomy" id="1612552"/>
    <lineage>
        <taxon>Bacteria</taxon>
        <taxon>Bacillati</taxon>
        <taxon>Actinomycetota</taxon>
        <taxon>Actinomycetes</taxon>
        <taxon>Pseudonocardiales</taxon>
        <taxon>Pseudonocardiaceae</taxon>
        <taxon>Actinoalloteichus</taxon>
    </lineage>
</organism>
<dbReference type="GO" id="GO:0000160">
    <property type="term" value="P:phosphorelay signal transduction system"/>
    <property type="evidence" value="ECO:0007669"/>
    <property type="project" value="InterPro"/>
</dbReference>
<feature type="compositionally biased region" description="Pro residues" evidence="3">
    <location>
        <begin position="250"/>
        <end position="261"/>
    </location>
</feature>
<evidence type="ECO:0000259" key="5">
    <source>
        <dbReference type="PROSITE" id="PS51782"/>
    </source>
</evidence>
<evidence type="ECO:0000313" key="6">
    <source>
        <dbReference type="EMBL" id="APU15277.1"/>
    </source>
</evidence>